<organism evidence="1 2">
    <name type="scientific">Tulasnella calospora MUT 4182</name>
    <dbReference type="NCBI Taxonomy" id="1051891"/>
    <lineage>
        <taxon>Eukaryota</taxon>
        <taxon>Fungi</taxon>
        <taxon>Dikarya</taxon>
        <taxon>Basidiomycota</taxon>
        <taxon>Agaricomycotina</taxon>
        <taxon>Agaricomycetes</taxon>
        <taxon>Cantharellales</taxon>
        <taxon>Tulasnellaceae</taxon>
        <taxon>Tulasnella</taxon>
    </lineage>
</organism>
<dbReference type="Gene3D" id="1.20.1280.50">
    <property type="match status" value="1"/>
</dbReference>
<evidence type="ECO:0000313" key="1">
    <source>
        <dbReference type="EMBL" id="KIO23076.1"/>
    </source>
</evidence>
<sequence length="74" mass="8547">MDASIEDLSDEVLCQIFHLVILQPRPKPYPRPTSLAKLSQLSAVSTEWRTLIRKRHHSVSSFGIQTLTTQCWRK</sequence>
<dbReference type="Proteomes" id="UP000054248">
    <property type="component" value="Unassembled WGS sequence"/>
</dbReference>
<dbReference type="OrthoDB" id="3365698at2759"/>
<name>A0A0C3QCG5_9AGAM</name>
<accession>A0A0C3QCG5</accession>
<proteinExistence type="predicted"/>
<protein>
    <submittedName>
        <fullName evidence="1">Uncharacterized protein</fullName>
    </submittedName>
</protein>
<dbReference type="HOGENOM" id="CLU_2689608_0_0_1"/>
<reference evidence="2" key="2">
    <citation type="submission" date="2015-01" db="EMBL/GenBank/DDBJ databases">
        <title>Evolutionary Origins and Diversification of the Mycorrhizal Mutualists.</title>
        <authorList>
            <consortium name="DOE Joint Genome Institute"/>
            <consortium name="Mycorrhizal Genomics Consortium"/>
            <person name="Kohler A."/>
            <person name="Kuo A."/>
            <person name="Nagy L.G."/>
            <person name="Floudas D."/>
            <person name="Copeland A."/>
            <person name="Barry K.W."/>
            <person name="Cichocki N."/>
            <person name="Veneault-Fourrey C."/>
            <person name="LaButti K."/>
            <person name="Lindquist E.A."/>
            <person name="Lipzen A."/>
            <person name="Lundell T."/>
            <person name="Morin E."/>
            <person name="Murat C."/>
            <person name="Riley R."/>
            <person name="Ohm R."/>
            <person name="Sun H."/>
            <person name="Tunlid A."/>
            <person name="Henrissat B."/>
            <person name="Grigoriev I.V."/>
            <person name="Hibbett D.S."/>
            <person name="Martin F."/>
        </authorList>
    </citation>
    <scope>NUCLEOTIDE SEQUENCE [LARGE SCALE GENOMIC DNA]</scope>
    <source>
        <strain evidence="2">MUT 4182</strain>
    </source>
</reference>
<dbReference type="EMBL" id="KN823093">
    <property type="protein sequence ID" value="KIO23076.1"/>
    <property type="molecule type" value="Genomic_DNA"/>
</dbReference>
<evidence type="ECO:0000313" key="2">
    <source>
        <dbReference type="Proteomes" id="UP000054248"/>
    </source>
</evidence>
<gene>
    <name evidence="1" type="ORF">M407DRAFT_113425</name>
</gene>
<dbReference type="AlphaFoldDB" id="A0A0C3QCG5"/>
<keyword evidence="2" id="KW-1185">Reference proteome</keyword>
<reference evidence="1 2" key="1">
    <citation type="submission" date="2014-04" db="EMBL/GenBank/DDBJ databases">
        <authorList>
            <consortium name="DOE Joint Genome Institute"/>
            <person name="Kuo A."/>
            <person name="Girlanda M."/>
            <person name="Perotto S."/>
            <person name="Kohler A."/>
            <person name="Nagy L.G."/>
            <person name="Floudas D."/>
            <person name="Copeland A."/>
            <person name="Barry K.W."/>
            <person name="Cichocki N."/>
            <person name="Veneault-Fourrey C."/>
            <person name="LaButti K."/>
            <person name="Lindquist E.A."/>
            <person name="Lipzen A."/>
            <person name="Lundell T."/>
            <person name="Morin E."/>
            <person name="Murat C."/>
            <person name="Sun H."/>
            <person name="Tunlid A."/>
            <person name="Henrissat B."/>
            <person name="Grigoriev I.V."/>
            <person name="Hibbett D.S."/>
            <person name="Martin F."/>
            <person name="Nordberg H.P."/>
            <person name="Cantor M.N."/>
            <person name="Hua S.X."/>
        </authorList>
    </citation>
    <scope>NUCLEOTIDE SEQUENCE [LARGE SCALE GENOMIC DNA]</scope>
    <source>
        <strain evidence="1 2">MUT 4182</strain>
    </source>
</reference>